<evidence type="ECO:0000256" key="1">
    <source>
        <dbReference type="SAM" id="MobiDB-lite"/>
    </source>
</evidence>
<dbReference type="InParanoid" id="A0A6J2YF21"/>
<dbReference type="PANTHER" id="PTHR34438:SF1">
    <property type="entry name" value="CHROMOSOME 2 OPEN READING FRAME 81"/>
    <property type="match status" value="1"/>
</dbReference>
<dbReference type="GeneID" id="115886628"/>
<evidence type="ECO:0000313" key="3">
    <source>
        <dbReference type="RefSeq" id="XP_030761729.1"/>
    </source>
</evidence>
<protein>
    <submittedName>
        <fullName evidence="3">Uncharacterized protein LOC115886628</fullName>
    </submittedName>
</protein>
<reference evidence="3" key="1">
    <citation type="submission" date="2025-08" db="UniProtKB">
        <authorList>
            <consortium name="RefSeq"/>
        </authorList>
    </citation>
    <scope>IDENTIFICATION</scope>
    <source>
        <tissue evidence="3">Gonads</tissue>
    </source>
</reference>
<sequence length="281" mass="32403">MSSNQEILDQVYKQEETDNFIYSIREELMDRVMKECYDIYIKKQTIRFVVQCAYDALVKFISISCYYHYPVPNIKTSSWTSDVPIEPSPKDTWAIGAVPVRPFDVGEGNSEDRARDKTDNLEERSFSCYCPKNLRCMCTHREEEVFDILNREYQESKDQLSASSMSHEHPINVTLESASKKSFTMTKQSVVDFDQSARRANRSDTLTTTVTKESSPGTQSDSVSDVKRRKKKKDKVQVKDVKQEVPDPVVRGSKLSLVKLPPLRINTKVQSKPDDKKKKKF</sequence>
<feature type="compositionally biased region" description="Basic and acidic residues" evidence="1">
    <location>
        <begin position="235"/>
        <end position="245"/>
    </location>
</feature>
<organism evidence="2 3">
    <name type="scientific">Sitophilus oryzae</name>
    <name type="common">Rice weevil</name>
    <name type="synonym">Curculio oryzae</name>
    <dbReference type="NCBI Taxonomy" id="7048"/>
    <lineage>
        <taxon>Eukaryota</taxon>
        <taxon>Metazoa</taxon>
        <taxon>Ecdysozoa</taxon>
        <taxon>Arthropoda</taxon>
        <taxon>Hexapoda</taxon>
        <taxon>Insecta</taxon>
        <taxon>Pterygota</taxon>
        <taxon>Neoptera</taxon>
        <taxon>Endopterygota</taxon>
        <taxon>Coleoptera</taxon>
        <taxon>Polyphaga</taxon>
        <taxon>Cucujiformia</taxon>
        <taxon>Curculionidae</taxon>
        <taxon>Dryophthorinae</taxon>
        <taxon>Sitophilus</taxon>
    </lineage>
</organism>
<accession>A0A6J2YF21</accession>
<dbReference type="InterPro" id="IPR028042">
    <property type="entry name" value="DUF4639"/>
</dbReference>
<feature type="compositionally biased region" description="Basic and acidic residues" evidence="1">
    <location>
        <begin position="271"/>
        <end position="281"/>
    </location>
</feature>
<keyword evidence="2" id="KW-1185">Reference proteome</keyword>
<proteinExistence type="predicted"/>
<dbReference type="KEGG" id="soy:115886628"/>
<dbReference type="RefSeq" id="XP_030761729.1">
    <property type="nucleotide sequence ID" value="XM_030905869.1"/>
</dbReference>
<gene>
    <name evidence="3" type="primary">LOC115886628</name>
</gene>
<dbReference type="OrthoDB" id="268799at2759"/>
<name>A0A6J2YF21_SITOR</name>
<feature type="region of interest" description="Disordered" evidence="1">
    <location>
        <begin position="202"/>
        <end position="252"/>
    </location>
</feature>
<feature type="compositionally biased region" description="Polar residues" evidence="1">
    <location>
        <begin position="203"/>
        <end position="220"/>
    </location>
</feature>
<dbReference type="PANTHER" id="PTHR34438">
    <property type="entry name" value="SI:DKEY-97L20.6"/>
    <property type="match status" value="1"/>
</dbReference>
<feature type="region of interest" description="Disordered" evidence="1">
    <location>
        <begin position="262"/>
        <end position="281"/>
    </location>
</feature>
<dbReference type="AlphaFoldDB" id="A0A6J2YF21"/>
<dbReference type="Proteomes" id="UP000504635">
    <property type="component" value="Unplaced"/>
</dbReference>
<evidence type="ECO:0000313" key="2">
    <source>
        <dbReference type="Proteomes" id="UP000504635"/>
    </source>
</evidence>